<proteinExistence type="predicted"/>
<evidence type="ECO:0000313" key="2">
    <source>
        <dbReference type="EMBL" id="GAA0661867.1"/>
    </source>
</evidence>
<feature type="domain" description="FAD-binding FR-type" evidence="1">
    <location>
        <begin position="6"/>
        <end position="105"/>
    </location>
</feature>
<evidence type="ECO:0000313" key="3">
    <source>
        <dbReference type="Proteomes" id="UP001500420"/>
    </source>
</evidence>
<dbReference type="InterPro" id="IPR017938">
    <property type="entry name" value="Riboflavin_synthase-like_b-brl"/>
</dbReference>
<dbReference type="SUPFAM" id="SSF63380">
    <property type="entry name" value="Riboflavin synthase domain-like"/>
    <property type="match status" value="1"/>
</dbReference>
<evidence type="ECO:0000259" key="1">
    <source>
        <dbReference type="PROSITE" id="PS51384"/>
    </source>
</evidence>
<dbReference type="InterPro" id="IPR039261">
    <property type="entry name" value="FNR_nucleotide-bd"/>
</dbReference>
<dbReference type="GO" id="GO:0016491">
    <property type="term" value="F:oxidoreductase activity"/>
    <property type="evidence" value="ECO:0007669"/>
    <property type="project" value="InterPro"/>
</dbReference>
<accession>A0AAV3T5V0</accession>
<dbReference type="PANTHER" id="PTHR47354">
    <property type="entry name" value="NADH OXIDOREDUCTASE HCR"/>
    <property type="match status" value="1"/>
</dbReference>
<dbReference type="SUPFAM" id="SSF52343">
    <property type="entry name" value="Ferredoxin reductase-like, C-terminal NADP-linked domain"/>
    <property type="match status" value="1"/>
</dbReference>
<dbReference type="CDD" id="cd00322">
    <property type="entry name" value="FNR_like"/>
    <property type="match status" value="1"/>
</dbReference>
<dbReference type="Proteomes" id="UP001500420">
    <property type="component" value="Unassembled WGS sequence"/>
</dbReference>
<dbReference type="EMBL" id="BAAADV010000001">
    <property type="protein sequence ID" value="GAA0661867.1"/>
    <property type="molecule type" value="Genomic_DNA"/>
</dbReference>
<dbReference type="InterPro" id="IPR050415">
    <property type="entry name" value="MRET"/>
</dbReference>
<sequence>MLGSDMDETAVTVSAVETVGPDTIAITFETPAGFDAEPGQFVLVRATVDGEELSRYYTLSSPGVDDTFEITVGVDPEGDLSPWLADREVGDDVTIEGPFGEVYYENEPSVVVVAGGPGVGPAVGLGEAVASDGGEVSIVYRDDEPAHEERLSALATSGSNVAIVGEGSLADAVAEVADEGQVYVFGFQEFVEDVRDAIEAAGGDFERAKVESFG</sequence>
<comment type="caution">
    <text evidence="2">The sequence shown here is derived from an EMBL/GenBank/DDBJ whole genome shotgun (WGS) entry which is preliminary data.</text>
</comment>
<dbReference type="Pfam" id="PF00970">
    <property type="entry name" value="FAD_binding_6"/>
    <property type="match status" value="1"/>
</dbReference>
<protein>
    <submittedName>
        <fullName evidence="2">Ferredoxin--NADP reductase</fullName>
    </submittedName>
</protein>
<gene>
    <name evidence="2" type="ORF">GCM10009020_02710</name>
</gene>
<organism evidence="2 3">
    <name type="scientific">Natronoarchaeum mannanilyticum</name>
    <dbReference type="NCBI Taxonomy" id="926360"/>
    <lineage>
        <taxon>Archaea</taxon>
        <taxon>Methanobacteriati</taxon>
        <taxon>Methanobacteriota</taxon>
        <taxon>Stenosarchaea group</taxon>
        <taxon>Halobacteria</taxon>
        <taxon>Halobacteriales</taxon>
        <taxon>Natronoarchaeaceae</taxon>
    </lineage>
</organism>
<name>A0AAV3T5V0_9EURY</name>
<dbReference type="InterPro" id="IPR017927">
    <property type="entry name" value="FAD-bd_FR_type"/>
</dbReference>
<dbReference type="AlphaFoldDB" id="A0AAV3T5V0"/>
<keyword evidence="3" id="KW-1185">Reference proteome</keyword>
<dbReference type="PANTHER" id="PTHR47354:SF5">
    <property type="entry name" value="PROTEIN RFBI"/>
    <property type="match status" value="1"/>
</dbReference>
<dbReference type="Gene3D" id="2.40.30.10">
    <property type="entry name" value="Translation factors"/>
    <property type="match status" value="1"/>
</dbReference>
<dbReference type="InterPro" id="IPR008333">
    <property type="entry name" value="Cbr1-like_FAD-bd_dom"/>
</dbReference>
<reference evidence="2 3" key="1">
    <citation type="journal article" date="2019" name="Int. J. Syst. Evol. Microbiol.">
        <title>The Global Catalogue of Microorganisms (GCM) 10K type strain sequencing project: providing services to taxonomists for standard genome sequencing and annotation.</title>
        <authorList>
            <consortium name="The Broad Institute Genomics Platform"/>
            <consortium name="The Broad Institute Genome Sequencing Center for Infectious Disease"/>
            <person name="Wu L."/>
            <person name="Ma J."/>
        </authorList>
    </citation>
    <scope>NUCLEOTIDE SEQUENCE [LARGE SCALE GENOMIC DNA]</scope>
    <source>
        <strain evidence="2 3">JCM 16328</strain>
    </source>
</reference>
<dbReference type="PROSITE" id="PS51384">
    <property type="entry name" value="FAD_FR"/>
    <property type="match status" value="1"/>
</dbReference>